<name>A0ABZ1FSV2_9ACTN</name>
<gene>
    <name evidence="2" type="ORF">OG863_39660</name>
</gene>
<proteinExistence type="predicted"/>
<dbReference type="NCBIfam" id="TIGR03605">
    <property type="entry name" value="antibiot_sagB"/>
    <property type="match status" value="1"/>
</dbReference>
<reference evidence="2 3" key="1">
    <citation type="submission" date="2022-10" db="EMBL/GenBank/DDBJ databases">
        <title>The complete genomes of actinobacterial strains from the NBC collection.</title>
        <authorList>
            <person name="Joergensen T.S."/>
            <person name="Alvarez Arevalo M."/>
            <person name="Sterndorff E.B."/>
            <person name="Faurdal D."/>
            <person name="Vuksanovic O."/>
            <person name="Mourched A.-S."/>
            <person name="Charusanti P."/>
            <person name="Shaw S."/>
            <person name="Blin K."/>
            <person name="Weber T."/>
        </authorList>
    </citation>
    <scope>NUCLEOTIDE SEQUENCE [LARGE SCALE GENOMIC DNA]</scope>
    <source>
        <strain evidence="2 3">NBC 01774</strain>
    </source>
</reference>
<dbReference type="EMBL" id="CP109106">
    <property type="protein sequence ID" value="WSB73573.1"/>
    <property type="molecule type" value="Genomic_DNA"/>
</dbReference>
<organism evidence="2 3">
    <name type="scientific">Streptomyces decoyicus</name>
    <dbReference type="NCBI Taxonomy" id="249567"/>
    <lineage>
        <taxon>Bacteria</taxon>
        <taxon>Bacillati</taxon>
        <taxon>Actinomycetota</taxon>
        <taxon>Actinomycetes</taxon>
        <taxon>Kitasatosporales</taxon>
        <taxon>Streptomycetaceae</taxon>
        <taxon>Streptomyces</taxon>
    </lineage>
</organism>
<accession>A0ABZ1FSV2</accession>
<dbReference type="PANTHER" id="PTHR43745:SF2">
    <property type="entry name" value="NITROREDUCTASE MJ1384-RELATED"/>
    <property type="match status" value="1"/>
</dbReference>
<dbReference type="InterPro" id="IPR029479">
    <property type="entry name" value="Nitroreductase"/>
</dbReference>
<dbReference type="CDD" id="cd02142">
    <property type="entry name" value="McbC_SagB-like_oxidoreductase"/>
    <property type="match status" value="1"/>
</dbReference>
<dbReference type="PANTHER" id="PTHR43745">
    <property type="entry name" value="NITROREDUCTASE MJ1384-RELATED"/>
    <property type="match status" value="1"/>
</dbReference>
<dbReference type="InterPro" id="IPR000415">
    <property type="entry name" value="Nitroreductase-like"/>
</dbReference>
<dbReference type="RefSeq" id="WP_326623185.1">
    <property type="nucleotide sequence ID" value="NZ_CP109106.1"/>
</dbReference>
<evidence type="ECO:0000259" key="1">
    <source>
        <dbReference type="Pfam" id="PF00881"/>
    </source>
</evidence>
<keyword evidence="3" id="KW-1185">Reference proteome</keyword>
<dbReference type="Pfam" id="PF00881">
    <property type="entry name" value="Nitroreductase"/>
    <property type="match status" value="1"/>
</dbReference>
<dbReference type="InterPro" id="IPR052544">
    <property type="entry name" value="Bacteriocin_Proc_Enz"/>
</dbReference>
<protein>
    <submittedName>
        <fullName evidence="2">SagB/ThcOx family dehydrogenase</fullName>
    </submittedName>
</protein>
<dbReference type="InterPro" id="IPR020051">
    <property type="entry name" value="SagB-type_dehydrogenase"/>
</dbReference>
<feature type="domain" description="Nitroreductase" evidence="1">
    <location>
        <begin position="155"/>
        <end position="338"/>
    </location>
</feature>
<evidence type="ECO:0000313" key="3">
    <source>
        <dbReference type="Proteomes" id="UP001344251"/>
    </source>
</evidence>
<dbReference type="Proteomes" id="UP001344251">
    <property type="component" value="Chromosome"/>
</dbReference>
<sequence>MTCYWHRGEFVAHAYRGHAPVALHPSTAEILSAFDTWTTPAQAAEALDHLHPETVVKAAGTLLECGLLAEEGSPEAEEDERLADTWGPWSPEASFFHYATRDVPFETATPELRQHLTRGGRPALFTEYPEADRILLPSTPDPRLSAPLEQSLYLRRTHRSFSAQPVSLHDLAVLLGTVFGPAEFIDGVEYGALIRRTSPSGGARQELDAYLATPNATGIPASLFHYNAREHSLELLREGFNHTEAGALCAHQEGTDQAAFIIFVTAARERMRAKYRHPRAYRVSHLNAGHLGQTFALAATTLGLGPFQTAAFDDTAVESSLGLDSATHSTLYALAAGHPASDTPTDTTDLNAFRHTTLRHGQPGRSDD</sequence>
<evidence type="ECO:0000313" key="2">
    <source>
        <dbReference type="EMBL" id="WSB73573.1"/>
    </source>
</evidence>
<dbReference type="Gene3D" id="3.40.109.10">
    <property type="entry name" value="NADH Oxidase"/>
    <property type="match status" value="1"/>
</dbReference>
<dbReference type="SUPFAM" id="SSF55469">
    <property type="entry name" value="FMN-dependent nitroreductase-like"/>
    <property type="match status" value="1"/>
</dbReference>